<evidence type="ECO:0000256" key="4">
    <source>
        <dbReference type="ARBA" id="ARBA00022679"/>
    </source>
</evidence>
<sequence>MLFLLLNLPLGIIGFVCVTTALALGAGLVVTVIGIPVLAFGLQLCRVLGTIERVRARWLLGLRIDAPSRRPRRRAGGLGSMFAALADPVSWRTALYLFIRLPWSIISFVAAVLLLTVGWVVLPSATRGLVAVDRAMIRGLLSPSEEVERRIRELEADRGTLADSAAADLRRIERDLHDGAQARLVALAMGLGLAKEKLADDPDAAALMVAEAHGEAKLALQELRDLARGIHPAILTDRGLPAALASLAARCTVPTRAAVELSSRPAASLEGIVYFTASELLTNISKHSRASAATIELRRPDGASLLLRVSDDGVGGADPRRGTGLAGLTGRLDAIDGTLVVVSPPGGPTLVTVALPWRNGTDNPDSGR</sequence>
<protein>
    <recommendedName>
        <fullName evidence="2">histidine kinase</fullName>
        <ecNumber evidence="2">2.7.13.3</ecNumber>
    </recommendedName>
</protein>
<dbReference type="Gene3D" id="1.20.5.1930">
    <property type="match status" value="1"/>
</dbReference>
<keyword evidence="4" id="KW-0808">Transferase</keyword>
<organism evidence="12 13">
    <name type="scientific">Frankia alni (strain DSM 45986 / CECT 9034 / ACN14a)</name>
    <dbReference type="NCBI Taxonomy" id="326424"/>
    <lineage>
        <taxon>Bacteria</taxon>
        <taxon>Bacillati</taxon>
        <taxon>Actinomycetota</taxon>
        <taxon>Actinomycetes</taxon>
        <taxon>Frankiales</taxon>
        <taxon>Frankiaceae</taxon>
        <taxon>Frankia</taxon>
    </lineage>
</organism>
<dbReference type="PANTHER" id="PTHR24421:SF10">
    <property type="entry name" value="NITRATE_NITRITE SENSOR PROTEIN NARQ"/>
    <property type="match status" value="1"/>
</dbReference>
<dbReference type="eggNOG" id="COG4585">
    <property type="taxonomic scope" value="Bacteria"/>
</dbReference>
<keyword evidence="6 12" id="KW-0418">Kinase</keyword>
<dbReference type="STRING" id="326424.FRAAL1974"/>
<dbReference type="InterPro" id="IPR025828">
    <property type="entry name" value="Put_sensor_dom"/>
</dbReference>
<dbReference type="Gene3D" id="3.30.565.10">
    <property type="entry name" value="Histidine kinase-like ATPase, C-terminal domain"/>
    <property type="match status" value="1"/>
</dbReference>
<evidence type="ECO:0000256" key="3">
    <source>
        <dbReference type="ARBA" id="ARBA00022553"/>
    </source>
</evidence>
<feature type="transmembrane region" description="Helical" evidence="9">
    <location>
        <begin position="12"/>
        <end position="45"/>
    </location>
</feature>
<name>Q0RPA9_FRAAA</name>
<dbReference type="GO" id="GO:0005524">
    <property type="term" value="F:ATP binding"/>
    <property type="evidence" value="ECO:0007669"/>
    <property type="project" value="UniProtKB-KW"/>
</dbReference>
<keyword evidence="9" id="KW-1133">Transmembrane helix</keyword>
<dbReference type="EMBL" id="CT573213">
    <property type="protein sequence ID" value="CAJ60623.1"/>
    <property type="molecule type" value="Genomic_DNA"/>
</dbReference>
<accession>Q0RPA9</accession>
<reference evidence="12 13" key="1">
    <citation type="journal article" date="2007" name="Genome Res.">
        <title>Genome characteristics of facultatively symbiotic Frankia sp. strains reflect host range and host plant biogeography.</title>
        <authorList>
            <person name="Normand P."/>
            <person name="Lapierre P."/>
            <person name="Tisa L.S."/>
            <person name="Gogarten J.P."/>
            <person name="Alloisio N."/>
            <person name="Bagnarol E."/>
            <person name="Bassi C.A."/>
            <person name="Berry A.M."/>
            <person name="Bickhart D.M."/>
            <person name="Choisne N."/>
            <person name="Couloux A."/>
            <person name="Cournoyer B."/>
            <person name="Cruveiller S."/>
            <person name="Daubin V."/>
            <person name="Demange N."/>
            <person name="Francino M.P."/>
            <person name="Goltsman E."/>
            <person name="Huang Y."/>
            <person name="Kopp O.R."/>
            <person name="Labarre L."/>
            <person name="Lapidus A."/>
            <person name="Lavire C."/>
            <person name="Marechal J."/>
            <person name="Martinez M."/>
            <person name="Mastronunzio J.E."/>
            <person name="Mullin B.C."/>
            <person name="Niemann J."/>
            <person name="Pujic P."/>
            <person name="Rawnsley T."/>
            <person name="Rouy Z."/>
            <person name="Schenowitz C."/>
            <person name="Sellstedt A."/>
            <person name="Tavares F."/>
            <person name="Tomkins J.P."/>
            <person name="Vallenet D."/>
            <person name="Valverde C."/>
            <person name="Wall L.G."/>
            <person name="Wang Y."/>
            <person name="Medigue C."/>
            <person name="Benson D.R."/>
        </authorList>
    </citation>
    <scope>NUCLEOTIDE SEQUENCE [LARGE SCALE GENOMIC DNA]</scope>
    <source>
        <strain evidence="13">DSM 45986 / CECT 9034 / ACN14a</strain>
    </source>
</reference>
<proteinExistence type="predicted"/>
<dbReference type="AlphaFoldDB" id="Q0RPA9"/>
<evidence type="ECO:0000256" key="5">
    <source>
        <dbReference type="ARBA" id="ARBA00022741"/>
    </source>
</evidence>
<dbReference type="Pfam" id="PF13796">
    <property type="entry name" value="Sensor"/>
    <property type="match status" value="1"/>
</dbReference>
<keyword evidence="9" id="KW-0812">Transmembrane</keyword>
<keyword evidence="5" id="KW-0547">Nucleotide-binding</keyword>
<dbReference type="EC" id="2.7.13.3" evidence="2"/>
<dbReference type="InterPro" id="IPR036890">
    <property type="entry name" value="HATPase_C_sf"/>
</dbReference>
<dbReference type="GO" id="GO:0046983">
    <property type="term" value="F:protein dimerization activity"/>
    <property type="evidence" value="ECO:0007669"/>
    <property type="project" value="InterPro"/>
</dbReference>
<evidence type="ECO:0000259" key="10">
    <source>
        <dbReference type="Pfam" id="PF07730"/>
    </source>
</evidence>
<evidence type="ECO:0000256" key="8">
    <source>
        <dbReference type="ARBA" id="ARBA00023012"/>
    </source>
</evidence>
<feature type="transmembrane region" description="Helical" evidence="9">
    <location>
        <begin position="105"/>
        <end position="130"/>
    </location>
</feature>
<dbReference type="InterPro" id="IPR011712">
    <property type="entry name" value="Sig_transdc_His_kin_sub3_dim/P"/>
</dbReference>
<comment type="catalytic activity">
    <reaction evidence="1">
        <text>ATP + protein L-histidine = ADP + protein N-phospho-L-histidine.</text>
        <dbReference type="EC" id="2.7.13.3"/>
    </reaction>
</comment>
<dbReference type="CDD" id="cd16917">
    <property type="entry name" value="HATPase_UhpB-NarQ-NarX-like"/>
    <property type="match status" value="1"/>
</dbReference>
<dbReference type="InterPro" id="IPR050482">
    <property type="entry name" value="Sensor_HK_TwoCompSys"/>
</dbReference>
<feature type="domain" description="Signal transduction histidine kinase subgroup 3 dimerisation and phosphoacceptor" evidence="10">
    <location>
        <begin position="170"/>
        <end position="233"/>
    </location>
</feature>
<evidence type="ECO:0000256" key="9">
    <source>
        <dbReference type="SAM" id="Phobius"/>
    </source>
</evidence>
<dbReference type="GO" id="GO:0016020">
    <property type="term" value="C:membrane"/>
    <property type="evidence" value="ECO:0007669"/>
    <property type="project" value="InterPro"/>
</dbReference>
<feature type="domain" description="Putative sensor" evidence="11">
    <location>
        <begin position="3"/>
        <end position="122"/>
    </location>
</feature>
<keyword evidence="8" id="KW-0902">Two-component regulatory system</keyword>
<dbReference type="SUPFAM" id="SSF55874">
    <property type="entry name" value="ATPase domain of HSP90 chaperone/DNA topoisomerase II/histidine kinase"/>
    <property type="match status" value="1"/>
</dbReference>
<gene>
    <name evidence="12" type="ordered locus">FRAAL1974</name>
</gene>
<keyword evidence="7" id="KW-0067">ATP-binding</keyword>
<dbReference type="Pfam" id="PF07730">
    <property type="entry name" value="HisKA_3"/>
    <property type="match status" value="1"/>
</dbReference>
<evidence type="ECO:0000256" key="6">
    <source>
        <dbReference type="ARBA" id="ARBA00022777"/>
    </source>
</evidence>
<evidence type="ECO:0000256" key="2">
    <source>
        <dbReference type="ARBA" id="ARBA00012438"/>
    </source>
</evidence>
<evidence type="ECO:0000256" key="1">
    <source>
        <dbReference type="ARBA" id="ARBA00000085"/>
    </source>
</evidence>
<keyword evidence="13" id="KW-1185">Reference proteome</keyword>
<keyword evidence="9" id="KW-0472">Membrane</keyword>
<evidence type="ECO:0000256" key="7">
    <source>
        <dbReference type="ARBA" id="ARBA00022840"/>
    </source>
</evidence>
<dbReference type="PANTHER" id="PTHR24421">
    <property type="entry name" value="NITRATE/NITRITE SENSOR PROTEIN NARX-RELATED"/>
    <property type="match status" value="1"/>
</dbReference>
<keyword evidence="3" id="KW-0597">Phosphoprotein</keyword>
<evidence type="ECO:0000259" key="11">
    <source>
        <dbReference type="Pfam" id="PF13796"/>
    </source>
</evidence>
<dbReference type="Proteomes" id="UP000000657">
    <property type="component" value="Chromosome"/>
</dbReference>
<dbReference type="KEGG" id="fal:FRAAL1974"/>
<evidence type="ECO:0000313" key="12">
    <source>
        <dbReference type="EMBL" id="CAJ60623.1"/>
    </source>
</evidence>
<evidence type="ECO:0000313" key="13">
    <source>
        <dbReference type="Proteomes" id="UP000000657"/>
    </source>
</evidence>
<dbReference type="GO" id="GO:0000155">
    <property type="term" value="F:phosphorelay sensor kinase activity"/>
    <property type="evidence" value="ECO:0007669"/>
    <property type="project" value="InterPro"/>
</dbReference>
<dbReference type="HOGENOM" id="CLU_000445_20_2_11"/>